<dbReference type="GO" id="GO:0051991">
    <property type="term" value="F:UDP-N-acetyl-D-glucosamine:N-acetylmuramoyl-L-alanyl-D-glutamyl-meso-2,6-diaminopimelyl-D-alanyl-D-alanine-diphosphoundecaprenol 4-beta-N-acetylglucosaminlytransferase activity"/>
    <property type="evidence" value="ECO:0007669"/>
    <property type="project" value="RHEA"/>
</dbReference>
<keyword evidence="7 10" id="KW-0472">Membrane</keyword>
<feature type="domain" description="Glycosyl transferase family 28 C-terminal" evidence="12">
    <location>
        <begin position="210"/>
        <end position="364"/>
    </location>
</feature>
<dbReference type="GO" id="GO:0005975">
    <property type="term" value="P:carbohydrate metabolic process"/>
    <property type="evidence" value="ECO:0007669"/>
    <property type="project" value="InterPro"/>
</dbReference>
<dbReference type="STRING" id="906968.Trebr_1151"/>
<feature type="binding site" evidence="10">
    <location>
        <position position="183"/>
    </location>
    <ligand>
        <name>UDP-N-acetyl-alpha-D-glucosamine</name>
        <dbReference type="ChEBI" id="CHEBI:57705"/>
    </ligand>
</feature>
<dbReference type="KEGG" id="tbe:Trebr_1151"/>
<dbReference type="EMBL" id="CP002696">
    <property type="protein sequence ID" value="AEE16579.1"/>
    <property type="molecule type" value="Genomic_DNA"/>
</dbReference>
<dbReference type="InterPro" id="IPR007235">
    <property type="entry name" value="Glyco_trans_28_C"/>
</dbReference>
<dbReference type="Pfam" id="PF03033">
    <property type="entry name" value="Glyco_transf_28"/>
    <property type="match status" value="1"/>
</dbReference>
<evidence type="ECO:0000256" key="1">
    <source>
        <dbReference type="ARBA" id="ARBA00022475"/>
    </source>
</evidence>
<dbReference type="GO" id="GO:0008360">
    <property type="term" value="P:regulation of cell shape"/>
    <property type="evidence" value="ECO:0007669"/>
    <property type="project" value="UniProtKB-KW"/>
</dbReference>
<dbReference type="RefSeq" id="WP_013758286.1">
    <property type="nucleotide sequence ID" value="NC_015500.1"/>
</dbReference>
<comment type="catalytic activity">
    <reaction evidence="10">
        <text>di-trans,octa-cis-undecaprenyl diphospho-N-acetyl-alpha-D-muramoyl-L-alanyl-D-glutamyl-meso-2,6-diaminopimeloyl-D-alanyl-D-alanine + UDP-N-acetyl-alpha-D-glucosamine = di-trans,octa-cis-undecaprenyl diphospho-[N-acetyl-alpha-D-glucosaminyl-(1-&gt;4)]-N-acetyl-alpha-D-muramoyl-L-alanyl-D-glutamyl-meso-2,6-diaminopimeloyl-D-alanyl-D-alanine + UDP + H(+)</text>
        <dbReference type="Rhea" id="RHEA:31227"/>
        <dbReference type="ChEBI" id="CHEBI:15378"/>
        <dbReference type="ChEBI" id="CHEBI:57705"/>
        <dbReference type="ChEBI" id="CHEBI:58223"/>
        <dbReference type="ChEBI" id="CHEBI:61387"/>
        <dbReference type="ChEBI" id="CHEBI:61388"/>
        <dbReference type="EC" id="2.4.1.227"/>
    </reaction>
</comment>
<proteinExistence type="inferred from homology"/>
<feature type="domain" description="Glycosyltransferase family 28 N-terminal" evidence="11">
    <location>
        <begin position="12"/>
        <end position="157"/>
    </location>
</feature>
<evidence type="ECO:0000259" key="11">
    <source>
        <dbReference type="Pfam" id="PF03033"/>
    </source>
</evidence>
<dbReference type="Pfam" id="PF04101">
    <property type="entry name" value="Glyco_tran_28_C"/>
    <property type="match status" value="1"/>
</dbReference>
<evidence type="ECO:0000256" key="10">
    <source>
        <dbReference type="HAMAP-Rule" id="MF_00033"/>
    </source>
</evidence>
<evidence type="ECO:0000256" key="8">
    <source>
        <dbReference type="ARBA" id="ARBA00023306"/>
    </source>
</evidence>
<evidence type="ECO:0000256" key="3">
    <source>
        <dbReference type="ARBA" id="ARBA00022676"/>
    </source>
</evidence>
<keyword evidence="4 10" id="KW-0808">Transferase</keyword>
<keyword evidence="2 10" id="KW-0132">Cell division</keyword>
<comment type="similarity">
    <text evidence="10">Belongs to the glycosyltransferase 28 family. MurG subfamily.</text>
</comment>
<evidence type="ECO:0000313" key="13">
    <source>
        <dbReference type="EMBL" id="AEE16579.1"/>
    </source>
</evidence>
<dbReference type="GO" id="GO:0009252">
    <property type="term" value="P:peptidoglycan biosynthetic process"/>
    <property type="evidence" value="ECO:0007669"/>
    <property type="project" value="UniProtKB-UniRule"/>
</dbReference>
<keyword evidence="8 10" id="KW-0131">Cell cycle</keyword>
<organism evidence="13 14">
    <name type="scientific">Treponema brennaborense (strain DSM 12168 / CIP 105900 / DD5/3)</name>
    <dbReference type="NCBI Taxonomy" id="906968"/>
    <lineage>
        <taxon>Bacteria</taxon>
        <taxon>Pseudomonadati</taxon>
        <taxon>Spirochaetota</taxon>
        <taxon>Spirochaetia</taxon>
        <taxon>Spirochaetales</taxon>
        <taxon>Treponemataceae</taxon>
        <taxon>Treponema</taxon>
    </lineage>
</organism>
<feature type="binding site" evidence="10">
    <location>
        <position position="317"/>
    </location>
    <ligand>
        <name>UDP-N-acetyl-alpha-D-glucosamine</name>
        <dbReference type="ChEBI" id="CHEBI:57705"/>
    </ligand>
</feature>
<evidence type="ECO:0000256" key="7">
    <source>
        <dbReference type="ARBA" id="ARBA00023136"/>
    </source>
</evidence>
<dbReference type="CDD" id="cd03785">
    <property type="entry name" value="GT28_MurG"/>
    <property type="match status" value="1"/>
</dbReference>
<evidence type="ECO:0000256" key="9">
    <source>
        <dbReference type="ARBA" id="ARBA00023316"/>
    </source>
</evidence>
<dbReference type="UniPathway" id="UPA00219"/>
<gene>
    <name evidence="10" type="primary">murG</name>
    <name evidence="13" type="ordered locus">Trebr_1151</name>
</gene>
<dbReference type="GO" id="GO:0050511">
    <property type="term" value="F:undecaprenyldiphospho-muramoylpentapeptide beta-N-acetylglucosaminyltransferase activity"/>
    <property type="evidence" value="ECO:0007669"/>
    <property type="project" value="UniProtKB-UniRule"/>
</dbReference>
<dbReference type="GO" id="GO:0005886">
    <property type="term" value="C:plasma membrane"/>
    <property type="evidence" value="ECO:0007669"/>
    <property type="project" value="UniProtKB-SubCell"/>
</dbReference>
<evidence type="ECO:0000259" key="12">
    <source>
        <dbReference type="Pfam" id="PF04101"/>
    </source>
</evidence>
<accession>F4LKY2</accession>
<dbReference type="NCBIfam" id="TIGR01133">
    <property type="entry name" value="murG"/>
    <property type="match status" value="1"/>
</dbReference>
<dbReference type="PANTHER" id="PTHR21015">
    <property type="entry name" value="UDP-N-ACETYLGLUCOSAMINE--N-ACETYLMURAMYL-(PENTAPEPTIDE) PYROPHOSPHORYL-UNDECAPRENOL N-ACETYLGLUCOSAMINE TRANSFERASE 1"/>
    <property type="match status" value="1"/>
</dbReference>
<comment type="function">
    <text evidence="10">Cell wall formation. Catalyzes the transfer of a GlcNAc subunit on undecaprenyl-pyrophosphoryl-MurNAc-pentapeptide (lipid intermediate I) to form undecaprenyl-pyrophosphoryl-MurNAc-(pentapeptide)GlcNAc (lipid intermediate II).</text>
</comment>
<comment type="caution">
    <text evidence="10">Lacks conserved residue(s) required for the propagation of feature annotation.</text>
</comment>
<dbReference type="PANTHER" id="PTHR21015:SF27">
    <property type="entry name" value="UDP-N-ACETYLGLUCOSAMINE--N-ACETYLMURAMYL-(PENTAPEPTIDE) PYROPHOSPHORYL-UNDECAPRENOL N-ACETYLGLUCOSAMINE TRANSFERASE"/>
    <property type="match status" value="1"/>
</dbReference>
<dbReference type="GO" id="GO:0051301">
    <property type="term" value="P:cell division"/>
    <property type="evidence" value="ECO:0007669"/>
    <property type="project" value="UniProtKB-KW"/>
</dbReference>
<keyword evidence="9 10" id="KW-0961">Cell wall biogenesis/degradation</keyword>
<dbReference type="eggNOG" id="COG0707">
    <property type="taxonomic scope" value="Bacteria"/>
</dbReference>
<keyword evidence="1 10" id="KW-1003">Cell membrane</keyword>
<comment type="subcellular location">
    <subcellularLocation>
        <location evidence="10">Cell inner membrane</location>
        <topology evidence="10">Peripheral membrane protein</topology>
        <orientation evidence="10">Cytoplasmic side</orientation>
    </subcellularLocation>
</comment>
<evidence type="ECO:0000256" key="6">
    <source>
        <dbReference type="ARBA" id="ARBA00022984"/>
    </source>
</evidence>
<dbReference type="OrthoDB" id="9808936at2"/>
<dbReference type="Proteomes" id="UP000006546">
    <property type="component" value="Chromosome"/>
</dbReference>
<keyword evidence="14" id="KW-1185">Reference proteome</keyword>
<dbReference type="Gene3D" id="3.40.50.2000">
    <property type="entry name" value="Glycogen Phosphorylase B"/>
    <property type="match status" value="2"/>
</dbReference>
<keyword evidence="6 10" id="KW-0573">Peptidoglycan synthesis</keyword>
<comment type="pathway">
    <text evidence="10">Cell wall biogenesis; peptidoglycan biosynthesis.</text>
</comment>
<keyword evidence="10" id="KW-0997">Cell inner membrane</keyword>
<protein>
    <recommendedName>
        <fullName evidence="10">UDP-N-acetylglucosamine--N-acetylmuramyl-(pentapeptide) pyrophosphoryl-undecaprenol N-acetylglucosamine transferase</fullName>
        <ecNumber evidence="10">2.4.1.227</ecNumber>
    </recommendedName>
    <alternativeName>
        <fullName evidence="10">Undecaprenyl-PP-MurNAc-pentapeptide-UDPGlcNAc GlcNAc transferase</fullName>
    </alternativeName>
</protein>
<dbReference type="HOGENOM" id="CLU_037404_0_0_12"/>
<dbReference type="InterPro" id="IPR004276">
    <property type="entry name" value="GlycoTrans_28_N"/>
</dbReference>
<dbReference type="HAMAP" id="MF_00033">
    <property type="entry name" value="MurG"/>
    <property type="match status" value="1"/>
</dbReference>
<evidence type="ECO:0000256" key="2">
    <source>
        <dbReference type="ARBA" id="ARBA00022618"/>
    </source>
</evidence>
<sequence>MKRTLLRSEFCIVFTGGGTGGHIYPGLAVADELRRICRETDTECRIVWIGSSRGMDRKIVESSGSADRFYGVPSGKLRRYFSLQNVADVFKIGAGCIASFFLLLNVKPRAVFSKGGFVSVPPCFAAKLLHIPVYTHECDFSPGLATKLNSKAASRILLSYRETARFFAPSYAAKITVTGNPVRPVFYSASAENGRRFLGLPEVGGAVKPVLLVIGGSSGARQLNELVRQNLPFLCSTFTVVHQTGANQVAPESAESSASYGDSYKPYPFIYAEMPDVLAAADIVLSRAGANSIWECAVLAKPMVLVPLSGAGTRGDQIENARFFEQAGAAVVLYEDAADAAHMRAALEQFTDAAVRDRYSRAAAALAGTARPAQVIADLVYSEVRGK</sequence>
<name>F4LKY2_TREBD</name>
<dbReference type="GO" id="GO:0071555">
    <property type="term" value="P:cell wall organization"/>
    <property type="evidence" value="ECO:0007669"/>
    <property type="project" value="UniProtKB-KW"/>
</dbReference>
<evidence type="ECO:0000313" key="14">
    <source>
        <dbReference type="Proteomes" id="UP000006546"/>
    </source>
</evidence>
<evidence type="ECO:0000256" key="5">
    <source>
        <dbReference type="ARBA" id="ARBA00022960"/>
    </source>
</evidence>
<keyword evidence="3 10" id="KW-0328">Glycosyltransferase</keyword>
<feature type="binding site" evidence="10">
    <location>
        <begin position="19"/>
        <end position="21"/>
    </location>
    <ligand>
        <name>UDP-N-acetyl-alpha-D-glucosamine</name>
        <dbReference type="ChEBI" id="CHEBI:57705"/>
    </ligand>
</feature>
<keyword evidence="5 10" id="KW-0133">Cell shape</keyword>
<dbReference type="EC" id="2.4.1.227" evidence="10"/>
<dbReference type="SUPFAM" id="SSF53756">
    <property type="entry name" value="UDP-Glycosyltransferase/glycogen phosphorylase"/>
    <property type="match status" value="1"/>
</dbReference>
<evidence type="ECO:0000256" key="4">
    <source>
        <dbReference type="ARBA" id="ARBA00022679"/>
    </source>
</evidence>
<reference evidence="14" key="1">
    <citation type="submission" date="2011-04" db="EMBL/GenBank/DDBJ databases">
        <title>The complete genome of Treponema brennaborense DSM 12168.</title>
        <authorList>
            <person name="Lucas S."/>
            <person name="Han J."/>
            <person name="Lapidus A."/>
            <person name="Bruce D."/>
            <person name="Goodwin L."/>
            <person name="Pitluck S."/>
            <person name="Peters L."/>
            <person name="Kyrpides N."/>
            <person name="Mavromatis K."/>
            <person name="Ivanova N."/>
            <person name="Mikhailova N."/>
            <person name="Pagani I."/>
            <person name="Teshima H."/>
            <person name="Detter J.C."/>
            <person name="Tapia R."/>
            <person name="Han C."/>
            <person name="Land M."/>
            <person name="Hauser L."/>
            <person name="Markowitz V."/>
            <person name="Cheng J.-F."/>
            <person name="Hugenholtz P."/>
            <person name="Woyke T."/>
            <person name="Wu D."/>
            <person name="Gronow S."/>
            <person name="Wellnitz S."/>
            <person name="Brambilla E."/>
            <person name="Klenk H.-P."/>
            <person name="Eisen J.A."/>
        </authorList>
    </citation>
    <scope>NUCLEOTIDE SEQUENCE [LARGE SCALE GENOMIC DNA]</scope>
    <source>
        <strain evidence="14">DSM 12168 / CIP 105900 / DD5/3</strain>
    </source>
</reference>
<dbReference type="InterPro" id="IPR006009">
    <property type="entry name" value="GlcNAc_MurG"/>
</dbReference>
<dbReference type="AlphaFoldDB" id="F4LKY2"/>
<feature type="binding site" evidence="10">
    <location>
        <position position="217"/>
    </location>
    <ligand>
        <name>UDP-N-acetyl-alpha-D-glucosamine</name>
        <dbReference type="ChEBI" id="CHEBI:57705"/>
    </ligand>
</feature>